<dbReference type="PROSITE" id="PS50066">
    <property type="entry name" value="MADS_BOX_2"/>
    <property type="match status" value="1"/>
</dbReference>
<reference evidence="7 8" key="1">
    <citation type="journal article" date="2017" name="Plant Biotechnol. J.">
        <title>A comprehensive draft genome sequence for lupin (Lupinus angustifolius), an emerging health food: insights into plant-microbe interactions and legume evolution.</title>
        <authorList>
            <person name="Hane J.K."/>
            <person name="Ming Y."/>
            <person name="Kamphuis L.G."/>
            <person name="Nelson M.N."/>
            <person name="Garg G."/>
            <person name="Atkins C.A."/>
            <person name="Bayer P.E."/>
            <person name="Bravo A."/>
            <person name="Bringans S."/>
            <person name="Cannon S."/>
            <person name="Edwards D."/>
            <person name="Foley R."/>
            <person name="Gao L.L."/>
            <person name="Harrison M.J."/>
            <person name="Huang W."/>
            <person name="Hurgobin B."/>
            <person name="Li S."/>
            <person name="Liu C.W."/>
            <person name="McGrath A."/>
            <person name="Morahan G."/>
            <person name="Murray J."/>
            <person name="Weller J."/>
            <person name="Jian J."/>
            <person name="Singh K.B."/>
        </authorList>
    </citation>
    <scope>NUCLEOTIDE SEQUENCE [LARGE SCALE GENOMIC DNA]</scope>
    <source>
        <strain evidence="8">cv. Tanjil</strain>
        <tissue evidence="7">Whole plant</tissue>
    </source>
</reference>
<dbReference type="EMBL" id="CM007375">
    <property type="protein sequence ID" value="OIV97278.1"/>
    <property type="molecule type" value="Genomic_DNA"/>
</dbReference>
<keyword evidence="4" id="KW-0804">Transcription</keyword>
<comment type="subcellular location">
    <subcellularLocation>
        <location evidence="1">Nucleus</location>
    </subcellularLocation>
</comment>
<proteinExistence type="predicted"/>
<dbReference type="GO" id="GO:0046983">
    <property type="term" value="F:protein dimerization activity"/>
    <property type="evidence" value="ECO:0007669"/>
    <property type="project" value="InterPro"/>
</dbReference>
<keyword evidence="2" id="KW-0805">Transcription regulation</keyword>
<evidence type="ECO:0000256" key="4">
    <source>
        <dbReference type="ARBA" id="ARBA00023163"/>
    </source>
</evidence>
<sequence length="346" mass="38998">MGRSRLTLKHIANDAPRKSTFRQRKDVLLNKMQELSNLCKGEACLIIYDTDGGDPQPVTWPAKLKTEHSLIRRYESEKNEEPPIMFGIQDYFNNKKEKVEADISKVRKEILKIKYPTSHPCFNNLGDEQIRNFIAVLDAKGRACGERMNMLRLQQQLKVNSALTSSDALNSSEVNFMQNNFQTHLIPTPLEPFDDSNHIASSPLKHNMDSQPQMLHFDPNPLQLMANNTGMMDSANGIGSPFDCATQVGSPNHVGVPPDLTIHSDPAIVSTNQLDEVDWDSLIDGLMDFGTLPHESVLYDDFLGYQNVQQQGAAFNTLTPLVDELQIPDYNNMVQADLFNHMNQDK</sequence>
<evidence type="ECO:0000259" key="6">
    <source>
        <dbReference type="PROSITE" id="PS50066"/>
    </source>
</evidence>
<evidence type="ECO:0000256" key="5">
    <source>
        <dbReference type="ARBA" id="ARBA00023242"/>
    </source>
</evidence>
<dbReference type="GO" id="GO:0003677">
    <property type="term" value="F:DNA binding"/>
    <property type="evidence" value="ECO:0007669"/>
    <property type="project" value="UniProtKB-KW"/>
</dbReference>
<dbReference type="STRING" id="3871.A0A4P1QXL6"/>
<organism evidence="7 8">
    <name type="scientific">Lupinus angustifolius</name>
    <name type="common">Narrow-leaved blue lupine</name>
    <dbReference type="NCBI Taxonomy" id="3871"/>
    <lineage>
        <taxon>Eukaryota</taxon>
        <taxon>Viridiplantae</taxon>
        <taxon>Streptophyta</taxon>
        <taxon>Embryophyta</taxon>
        <taxon>Tracheophyta</taxon>
        <taxon>Spermatophyta</taxon>
        <taxon>Magnoliopsida</taxon>
        <taxon>eudicotyledons</taxon>
        <taxon>Gunneridae</taxon>
        <taxon>Pentapetalae</taxon>
        <taxon>rosids</taxon>
        <taxon>fabids</taxon>
        <taxon>Fabales</taxon>
        <taxon>Fabaceae</taxon>
        <taxon>Papilionoideae</taxon>
        <taxon>50 kb inversion clade</taxon>
        <taxon>genistoids sensu lato</taxon>
        <taxon>core genistoids</taxon>
        <taxon>Genisteae</taxon>
        <taxon>Lupinus</taxon>
    </lineage>
</organism>
<dbReference type="PRINTS" id="PR00404">
    <property type="entry name" value="MADSDOMAIN"/>
</dbReference>
<evidence type="ECO:0000313" key="7">
    <source>
        <dbReference type="EMBL" id="OIV97278.1"/>
    </source>
</evidence>
<protein>
    <recommendedName>
        <fullName evidence="6">MADS-box domain-containing protein</fullName>
    </recommendedName>
</protein>
<dbReference type="InterPro" id="IPR002100">
    <property type="entry name" value="TF_MADSbox"/>
</dbReference>
<name>A0A4P1QXL6_LUPAN</name>
<dbReference type="CDD" id="cd00120">
    <property type="entry name" value="MADS"/>
    <property type="match status" value="1"/>
</dbReference>
<dbReference type="Gramene" id="OIV97278">
    <property type="protein sequence ID" value="OIV97278"/>
    <property type="gene ID" value="TanjilG_07030"/>
</dbReference>
<evidence type="ECO:0000256" key="2">
    <source>
        <dbReference type="ARBA" id="ARBA00023015"/>
    </source>
</evidence>
<evidence type="ECO:0000256" key="3">
    <source>
        <dbReference type="ARBA" id="ARBA00023125"/>
    </source>
</evidence>
<dbReference type="AlphaFoldDB" id="A0A4P1QXL6"/>
<evidence type="ECO:0000256" key="1">
    <source>
        <dbReference type="ARBA" id="ARBA00004123"/>
    </source>
</evidence>
<dbReference type="Pfam" id="PF00319">
    <property type="entry name" value="SRF-TF"/>
    <property type="match status" value="1"/>
</dbReference>
<dbReference type="Proteomes" id="UP000188354">
    <property type="component" value="Chromosome LG15"/>
</dbReference>
<dbReference type="InterPro" id="IPR036879">
    <property type="entry name" value="TF_MADSbox_sf"/>
</dbReference>
<accession>A0A4P1QXL6</accession>
<dbReference type="Gene3D" id="3.40.1810.10">
    <property type="entry name" value="Transcription factor, MADS-box"/>
    <property type="match status" value="1"/>
</dbReference>
<dbReference type="GO" id="GO:0005634">
    <property type="term" value="C:nucleus"/>
    <property type="evidence" value="ECO:0007669"/>
    <property type="project" value="UniProtKB-SubCell"/>
</dbReference>
<keyword evidence="8" id="KW-1185">Reference proteome</keyword>
<evidence type="ECO:0000313" key="8">
    <source>
        <dbReference type="Proteomes" id="UP000188354"/>
    </source>
</evidence>
<keyword evidence="3" id="KW-0238">DNA-binding</keyword>
<keyword evidence="5" id="KW-0539">Nucleus</keyword>
<dbReference type="SUPFAM" id="SSF55455">
    <property type="entry name" value="SRF-like"/>
    <property type="match status" value="1"/>
</dbReference>
<dbReference type="SMART" id="SM00432">
    <property type="entry name" value="MADS"/>
    <property type="match status" value="1"/>
</dbReference>
<feature type="domain" description="MADS-box" evidence="6">
    <location>
        <begin position="1"/>
        <end position="52"/>
    </location>
</feature>
<gene>
    <name evidence="7" type="ORF">TanjilG_07030</name>
</gene>